<feature type="transmembrane region" description="Helical" evidence="1">
    <location>
        <begin position="367"/>
        <end position="391"/>
    </location>
</feature>
<gene>
    <name evidence="4" type="ORF">ENS64_06835</name>
</gene>
<feature type="transmembrane region" description="Helical" evidence="1">
    <location>
        <begin position="295"/>
        <end position="318"/>
    </location>
</feature>
<dbReference type="Pfam" id="PF13194">
    <property type="entry name" value="DUF4010"/>
    <property type="match status" value="1"/>
</dbReference>
<name>A0A7C4QNG0_9PLAN</name>
<sequence length="454" mass="48024">MLQFGRRFPRRVERWTPFSPAAGVSPRGTQAMDPAAQVLFKNLGIAVLLGLLVGLQRERRNQQLGGLRTFPLITVLGTLAATIDANHRAGGWIIAAMGVAVAAAVVASHVMQVRGPLADYGTTTVMAILLMYAVGAYLPQGQPLVAIAVGGGVAVLLEFKPELHGVAGQLGDADLRAIFKFVLITCIVLPVLPNRTYGGPPWDVLNPFEIWLMVVLIVGISLGGYLIYKFFGRQAGIVLGGVLGGLISSTATTVTVARRTQAAASGTHTATVVVLIAAAVVYGRVLLEIGVVAPALFVQMAPPITVPMAACLAAAWLAWRRVWSEPDPLVEQKNPAELKSAMVFAAIYAVVLLALAATKLWFGGQGLYVVAILSGLTDMDAITLSTARMAHVGDETAIPPREAWRLIIVASMANLVFKAAVATALGSREFSRRVRQAFALPFLAAAAAWALWPT</sequence>
<dbReference type="InterPro" id="IPR049177">
    <property type="entry name" value="MgtC_SapB_SrpB_YhiD_N"/>
</dbReference>
<evidence type="ECO:0000313" key="4">
    <source>
        <dbReference type="EMBL" id="HGT38964.1"/>
    </source>
</evidence>
<feature type="transmembrane region" description="Helical" evidence="1">
    <location>
        <begin position="67"/>
        <end position="83"/>
    </location>
</feature>
<feature type="transmembrane region" description="Helical" evidence="1">
    <location>
        <begin position="210"/>
        <end position="228"/>
    </location>
</feature>
<dbReference type="InterPro" id="IPR025105">
    <property type="entry name" value="DUF4010"/>
</dbReference>
<feature type="domain" description="MgtC/SapB/SrpB/YhiD N-terminal" evidence="2">
    <location>
        <begin position="43"/>
        <end position="164"/>
    </location>
</feature>
<feature type="transmembrane region" description="Helical" evidence="1">
    <location>
        <begin position="338"/>
        <end position="355"/>
    </location>
</feature>
<feature type="transmembrane region" description="Helical" evidence="1">
    <location>
        <begin position="235"/>
        <end position="257"/>
    </location>
</feature>
<dbReference type="AlphaFoldDB" id="A0A7C4QNG0"/>
<feature type="transmembrane region" description="Helical" evidence="1">
    <location>
        <begin position="89"/>
        <end position="110"/>
    </location>
</feature>
<keyword evidence="1" id="KW-1133">Transmembrane helix</keyword>
<comment type="caution">
    <text evidence="4">The sequence shown here is derived from an EMBL/GenBank/DDBJ whole genome shotgun (WGS) entry which is preliminary data.</text>
</comment>
<protein>
    <submittedName>
        <fullName evidence="4">DUF4010 domain-containing protein</fullName>
    </submittedName>
</protein>
<dbReference type="PANTHER" id="PTHR39084">
    <property type="entry name" value="MEMBRANE PROTEIN-RELATED"/>
    <property type="match status" value="1"/>
</dbReference>
<feature type="transmembrane region" description="Helical" evidence="1">
    <location>
        <begin position="117"/>
        <end position="138"/>
    </location>
</feature>
<feature type="domain" description="DUF4010" evidence="3">
    <location>
        <begin position="215"/>
        <end position="426"/>
    </location>
</feature>
<dbReference type="Pfam" id="PF02308">
    <property type="entry name" value="MgtC"/>
    <property type="match status" value="1"/>
</dbReference>
<accession>A0A7C4QNG0</accession>
<evidence type="ECO:0000256" key="1">
    <source>
        <dbReference type="SAM" id="Phobius"/>
    </source>
</evidence>
<evidence type="ECO:0000259" key="2">
    <source>
        <dbReference type="Pfam" id="PF02308"/>
    </source>
</evidence>
<dbReference type="EMBL" id="DSVQ01000012">
    <property type="protein sequence ID" value="HGT38964.1"/>
    <property type="molecule type" value="Genomic_DNA"/>
</dbReference>
<proteinExistence type="predicted"/>
<organism evidence="4">
    <name type="scientific">Schlesneria paludicola</name>
    <dbReference type="NCBI Taxonomy" id="360056"/>
    <lineage>
        <taxon>Bacteria</taxon>
        <taxon>Pseudomonadati</taxon>
        <taxon>Planctomycetota</taxon>
        <taxon>Planctomycetia</taxon>
        <taxon>Planctomycetales</taxon>
        <taxon>Planctomycetaceae</taxon>
        <taxon>Schlesneria</taxon>
    </lineage>
</organism>
<dbReference type="PANTHER" id="PTHR39084:SF1">
    <property type="entry name" value="DUF4010 DOMAIN-CONTAINING PROTEIN"/>
    <property type="match status" value="1"/>
</dbReference>
<evidence type="ECO:0000259" key="3">
    <source>
        <dbReference type="Pfam" id="PF13194"/>
    </source>
</evidence>
<keyword evidence="1" id="KW-0472">Membrane</keyword>
<feature type="transmembrane region" description="Helical" evidence="1">
    <location>
        <begin position="437"/>
        <end position="452"/>
    </location>
</feature>
<feature type="transmembrane region" description="Helical" evidence="1">
    <location>
        <begin position="263"/>
        <end position="283"/>
    </location>
</feature>
<reference evidence="4" key="1">
    <citation type="journal article" date="2020" name="mSystems">
        <title>Genome- and Community-Level Interaction Insights into Carbon Utilization and Element Cycling Functions of Hydrothermarchaeota in Hydrothermal Sediment.</title>
        <authorList>
            <person name="Zhou Z."/>
            <person name="Liu Y."/>
            <person name="Xu W."/>
            <person name="Pan J."/>
            <person name="Luo Z.H."/>
            <person name="Li M."/>
        </authorList>
    </citation>
    <scope>NUCLEOTIDE SEQUENCE [LARGE SCALE GENOMIC DNA]</scope>
    <source>
        <strain evidence="4">SpSt-508</strain>
    </source>
</reference>
<feature type="transmembrane region" description="Helical" evidence="1">
    <location>
        <begin position="403"/>
        <end position="425"/>
    </location>
</feature>
<keyword evidence="1" id="KW-0812">Transmembrane</keyword>